<gene>
    <name evidence="5" type="primary">LOC121203675</name>
</gene>
<sequence length="317" mass="35384">MRKRLEGGLNEEIKLLIDILEIREFPTLANRAKKAEELNNERKQAKREARVSSKKSRGKTLSFPTKKSISQHERSTSSVVGYSSRARSSKRRNQKSSSRMVTSVGSVDDQKPKCKSCNKFHFGKCRMKSSACYRCGPLDHFLRDCPERTNKEVELAPKSSAPISRGRPPRYPESASGSRVTAKDTTKLEARAPARTYAIRAGEEASAPDVVKDGEILQVDSIELDTPLVVITSMVAQRYMKKGYEAYLAFVLNTKETKLKIEFVPIVCEYPDVFPKELLGLPPDSEIEFGIEQVPGTAPISTAPCRMAPTELKELKA</sequence>
<dbReference type="Proteomes" id="UP000818029">
    <property type="component" value="Chromosome A07"/>
</dbReference>
<feature type="domain" description="CCHC-type" evidence="3">
    <location>
        <begin position="132"/>
        <end position="147"/>
    </location>
</feature>
<dbReference type="InterPro" id="IPR032567">
    <property type="entry name" value="RTL1-rel"/>
</dbReference>
<dbReference type="GeneID" id="121203675"/>
<dbReference type="PANTHER" id="PTHR15503:SF45">
    <property type="entry name" value="RNA-DIRECTED DNA POLYMERASE HOMOLOG"/>
    <property type="match status" value="1"/>
</dbReference>
<feature type="region of interest" description="Disordered" evidence="2">
    <location>
        <begin position="35"/>
        <end position="112"/>
    </location>
</feature>
<keyword evidence="4" id="KW-1185">Reference proteome</keyword>
<dbReference type="PANTHER" id="PTHR15503">
    <property type="entry name" value="LDOC1 RELATED"/>
    <property type="match status" value="1"/>
</dbReference>
<feature type="region of interest" description="Disordered" evidence="2">
    <location>
        <begin position="156"/>
        <end position="184"/>
    </location>
</feature>
<dbReference type="Gene3D" id="4.10.60.10">
    <property type="entry name" value="Zinc finger, CCHC-type"/>
    <property type="match status" value="1"/>
</dbReference>
<organism evidence="4 5">
    <name type="scientific">Gossypium hirsutum</name>
    <name type="common">Upland cotton</name>
    <name type="synonym">Gossypium mexicanum</name>
    <dbReference type="NCBI Taxonomy" id="3635"/>
    <lineage>
        <taxon>Eukaryota</taxon>
        <taxon>Viridiplantae</taxon>
        <taxon>Streptophyta</taxon>
        <taxon>Embryophyta</taxon>
        <taxon>Tracheophyta</taxon>
        <taxon>Spermatophyta</taxon>
        <taxon>Magnoliopsida</taxon>
        <taxon>eudicotyledons</taxon>
        <taxon>Gunneridae</taxon>
        <taxon>Pentapetalae</taxon>
        <taxon>rosids</taxon>
        <taxon>malvids</taxon>
        <taxon>Malvales</taxon>
        <taxon>Malvaceae</taxon>
        <taxon>Malvoideae</taxon>
        <taxon>Gossypium</taxon>
    </lineage>
</organism>
<accession>A0ABM2YK92</accession>
<reference evidence="4" key="1">
    <citation type="journal article" date="2020" name="Nat. Genet.">
        <title>Genomic diversifications of five Gossypium allopolyploid species and their impact on cotton improvement.</title>
        <authorList>
            <person name="Chen Z.J."/>
            <person name="Sreedasyam A."/>
            <person name="Ando A."/>
            <person name="Song Q."/>
            <person name="De Santiago L.M."/>
            <person name="Hulse-Kemp A.M."/>
            <person name="Ding M."/>
            <person name="Ye W."/>
            <person name="Kirkbride R.C."/>
            <person name="Jenkins J."/>
            <person name="Plott C."/>
            <person name="Lovell J."/>
            <person name="Lin Y.M."/>
            <person name="Vaughn R."/>
            <person name="Liu B."/>
            <person name="Simpson S."/>
            <person name="Scheffler B.E."/>
            <person name="Wen L."/>
            <person name="Saski C.A."/>
            <person name="Grover C.E."/>
            <person name="Hu G."/>
            <person name="Conover J.L."/>
            <person name="Carlson J.W."/>
            <person name="Shu S."/>
            <person name="Boston L.B."/>
            <person name="Williams M."/>
            <person name="Peterson D.G."/>
            <person name="McGee K."/>
            <person name="Jones D.C."/>
            <person name="Wendel J.F."/>
            <person name="Stelly D.M."/>
            <person name="Grimwood J."/>
            <person name="Schmutz J."/>
        </authorList>
    </citation>
    <scope>NUCLEOTIDE SEQUENCE [LARGE SCALE GENOMIC DNA]</scope>
    <source>
        <strain evidence="4">cv. TM-1</strain>
    </source>
</reference>
<keyword evidence="1" id="KW-0863">Zinc-finger</keyword>
<evidence type="ECO:0000256" key="2">
    <source>
        <dbReference type="SAM" id="MobiDB-lite"/>
    </source>
</evidence>
<proteinExistence type="predicted"/>
<dbReference type="PROSITE" id="PS50158">
    <property type="entry name" value="ZF_CCHC"/>
    <property type="match status" value="1"/>
</dbReference>
<evidence type="ECO:0000313" key="4">
    <source>
        <dbReference type="Proteomes" id="UP000818029"/>
    </source>
</evidence>
<reference evidence="5" key="2">
    <citation type="submission" date="2025-08" db="UniProtKB">
        <authorList>
            <consortium name="RefSeq"/>
        </authorList>
    </citation>
    <scope>IDENTIFICATION</scope>
</reference>
<feature type="compositionally biased region" description="Basic and acidic residues" evidence="2">
    <location>
        <begin position="35"/>
        <end position="51"/>
    </location>
</feature>
<dbReference type="InterPro" id="IPR001878">
    <property type="entry name" value="Znf_CCHC"/>
</dbReference>
<keyword evidence="1" id="KW-0479">Metal-binding</keyword>
<evidence type="ECO:0000256" key="1">
    <source>
        <dbReference type="PROSITE-ProRule" id="PRU00047"/>
    </source>
</evidence>
<evidence type="ECO:0000313" key="5">
    <source>
        <dbReference type="RefSeq" id="XP_040930043.1"/>
    </source>
</evidence>
<protein>
    <recommendedName>
        <fullName evidence="3">CCHC-type domain-containing protein</fullName>
    </recommendedName>
</protein>
<name>A0ABM2YK92_GOSHI</name>
<dbReference type="RefSeq" id="XP_040930043.1">
    <property type="nucleotide sequence ID" value="XM_041074109.1"/>
</dbReference>
<keyword evidence="1" id="KW-0862">Zinc</keyword>
<evidence type="ECO:0000259" key="3">
    <source>
        <dbReference type="PROSITE" id="PS50158"/>
    </source>
</evidence>
<dbReference type="SMART" id="SM00343">
    <property type="entry name" value="ZnF_C2HC"/>
    <property type="match status" value="1"/>
</dbReference>